<dbReference type="EMBL" id="AZAC01000034">
    <property type="protein sequence ID" value="KIX12284.1"/>
    <property type="molecule type" value="Genomic_DNA"/>
</dbReference>
<sequence>MYAESAPEKESAGRGDALALFGFFILNNRYKEF</sequence>
<keyword evidence="2" id="KW-1185">Reference proteome</keyword>
<evidence type="ECO:0000313" key="2">
    <source>
        <dbReference type="Proteomes" id="UP000032233"/>
    </source>
</evidence>
<gene>
    <name evidence="1" type="ORF">X474_19980</name>
</gene>
<organism evidence="1 2">
    <name type="scientific">Dethiosulfatarculus sandiegensis</name>
    <dbReference type="NCBI Taxonomy" id="1429043"/>
    <lineage>
        <taxon>Bacteria</taxon>
        <taxon>Pseudomonadati</taxon>
        <taxon>Thermodesulfobacteriota</taxon>
        <taxon>Desulfarculia</taxon>
        <taxon>Desulfarculales</taxon>
        <taxon>Desulfarculaceae</taxon>
        <taxon>Dethiosulfatarculus</taxon>
    </lineage>
</organism>
<evidence type="ECO:0000313" key="1">
    <source>
        <dbReference type="EMBL" id="KIX12284.1"/>
    </source>
</evidence>
<dbReference type="InParanoid" id="A0A0D2J221"/>
<proteinExistence type="predicted"/>
<protein>
    <submittedName>
        <fullName evidence="1">Uncharacterized protein</fullName>
    </submittedName>
</protein>
<accession>A0A0D2J221</accession>
<dbReference type="Proteomes" id="UP000032233">
    <property type="component" value="Unassembled WGS sequence"/>
</dbReference>
<reference evidence="1 2" key="1">
    <citation type="submission" date="2013-11" db="EMBL/GenBank/DDBJ databases">
        <title>Metagenomic analysis of a methanogenic consortium involved in long chain n-alkane degradation.</title>
        <authorList>
            <person name="Davidova I.A."/>
            <person name="Callaghan A.V."/>
            <person name="Wawrik B."/>
            <person name="Pruitt S."/>
            <person name="Marks C."/>
            <person name="Duncan K.E."/>
            <person name="Suflita J.M."/>
        </authorList>
    </citation>
    <scope>NUCLEOTIDE SEQUENCE [LARGE SCALE GENOMIC DNA]</scope>
    <source>
        <strain evidence="1 2">SPR</strain>
    </source>
</reference>
<name>A0A0D2J221_9BACT</name>
<dbReference type="AlphaFoldDB" id="A0A0D2J221"/>
<comment type="caution">
    <text evidence="1">The sequence shown here is derived from an EMBL/GenBank/DDBJ whole genome shotgun (WGS) entry which is preliminary data.</text>
</comment>